<evidence type="ECO:0000313" key="6">
    <source>
        <dbReference type="Proteomes" id="UP000318102"/>
    </source>
</evidence>
<feature type="coiled-coil region" evidence="4">
    <location>
        <begin position="429"/>
        <end position="470"/>
    </location>
</feature>
<dbReference type="SUPFAM" id="SSF52540">
    <property type="entry name" value="P-loop containing nucleoside triphosphate hydrolases"/>
    <property type="match status" value="1"/>
</dbReference>
<dbReference type="PANTHER" id="PTHR32114">
    <property type="entry name" value="ABC TRANSPORTER ABCH.3"/>
    <property type="match status" value="1"/>
</dbReference>
<evidence type="ECO:0000256" key="2">
    <source>
        <dbReference type="ARBA" id="ARBA00011322"/>
    </source>
</evidence>
<comment type="similarity">
    <text evidence="1">Belongs to the SMC family. SbcC subfamily.</text>
</comment>
<dbReference type="PANTHER" id="PTHR32114:SF2">
    <property type="entry name" value="ABC TRANSPORTER ABCH.3"/>
    <property type="match status" value="1"/>
</dbReference>
<dbReference type="Pfam" id="PF13555">
    <property type="entry name" value="AAA_29"/>
    <property type="match status" value="1"/>
</dbReference>
<dbReference type="InterPro" id="IPR027417">
    <property type="entry name" value="P-loop_NTPase"/>
</dbReference>
<feature type="coiled-coil region" evidence="4">
    <location>
        <begin position="496"/>
        <end position="523"/>
    </location>
</feature>
<sequence length="1173" mass="133389">MKPLTLKLSGLQSYREEQVIDFETLCESGLFGIFGPTGSGKSTILDAITLALYGKVERATNGTQGIMNQAENQLMVSFAFQLSSAEETKTFRVERRFKRSNEISISNSVSRFVEVTAEGDVVLADKLADVTRLVEEHIGLKMDDFTRAVVLPQGKFAEFLSLKGSERRQMLQRLFSLERYGDVLAGKLSRSLKDTESEIRTSLAEQQGLGDASAAALETAEAVMKETAQAAEAAKAERQQTEERYQAWNELRKLQAERDQLEERRKLGEQQSERMQHQQQRLQRALEAEQVMPSIDETARAQSERDRSIQVLSNAELQAKTDQAALQLAEQAWNEAKFQREQQEPELHQRIDQLKQAAQVNHELEQLTVELAEHETKGLASTDKAVHAQTEITRISQLLQRAAVRQGELKQRMRELDCPAALRERMQEARLAKTTLTEAERRVAELDNQLEQTKQQLERSNAAMREQMEHTVAWSEQMPAWLTSVGEVQRELMTAKQRAEQCAAQVRIELEQARIEARDASKAVLAAELAETLKAGESCPVCGSKEHELLTHNYSEQQEIYLRAEKQVEDYDQWLEELRTTVVSVENALERCYSLRTELRDRLADANKRAASWLPHSGAEEEGAAAVQAKLMFEEMAVNDESNSLVALAASQAENIQTQQTNSTSLDEIFEMKQRAVQAVSRVDHLVQEKESLLRSIDEQLWSLQQAVSSLNISQQAYHEAAAQNAAVNQVLKDKCQSWQELYPEWEPQTLDAHWQARQEADRELEDSRQRYEKSVAYIEEMEGQLKQQQQLHREAELVVVQSETAKQGLLRIKAEYDARLAPWLEFGPIPTQLHSNEQQLLAIRQREEHTQQHAELARRREAEAAQQLALAQQSTNSAEVRLRDAQQQLHQKLEQARFTNPDEVVVCRLAETERQQIAEEYAAYEEEQRTIQIRMNRIVEQLQSREIGDEDWSACVQQWQSAAERDEAAFALRVKAERDVEQLRVKHARWMELEEQMSGGRERHSRLQQLQTVFRGNAFVEFVAEEQLMQVSRAASERLKLLTKQRYALEVDSGGGFVIRDDVNGGIRRPVSTLSGGETFLTSLALALALSAQIQLRGMYPLQFFFLDEGFGTLDPELLDTVITALEKLHHDKLSVGVISHVPELRARLPRKIVVIPAEQAGRGSRIGVETL</sequence>
<feature type="coiled-coil region" evidence="4">
    <location>
        <begin position="847"/>
        <end position="928"/>
    </location>
</feature>
<dbReference type="GO" id="GO:0016887">
    <property type="term" value="F:ATP hydrolysis activity"/>
    <property type="evidence" value="ECO:0007669"/>
    <property type="project" value="InterPro"/>
</dbReference>
<reference evidence="5 6" key="1">
    <citation type="submission" date="2019-07" db="EMBL/GenBank/DDBJ databases">
        <authorList>
            <person name="Kim J."/>
        </authorList>
    </citation>
    <scope>NUCLEOTIDE SEQUENCE [LARGE SCALE GENOMIC DNA]</scope>
    <source>
        <strain evidence="5 6">N4</strain>
    </source>
</reference>
<comment type="caution">
    <text evidence="5">The sequence shown here is derived from an EMBL/GenBank/DDBJ whole genome shotgun (WGS) entry which is preliminary data.</text>
</comment>
<keyword evidence="4" id="KW-0175">Coiled coil</keyword>
<gene>
    <name evidence="5" type="ORF">FPZ44_15355</name>
</gene>
<accession>A0A559J341</accession>
<comment type="subunit">
    <text evidence="2">Heterodimer of SbcC and SbcD.</text>
</comment>
<name>A0A559J341_9BACL</name>
<dbReference type="Pfam" id="PF13558">
    <property type="entry name" value="SbcC_Walker_B"/>
    <property type="match status" value="1"/>
</dbReference>
<dbReference type="Gene3D" id="3.40.50.300">
    <property type="entry name" value="P-loop containing nucleotide triphosphate hydrolases"/>
    <property type="match status" value="2"/>
</dbReference>
<dbReference type="OrthoDB" id="9795626at2"/>
<dbReference type="RefSeq" id="WP_144991412.1">
    <property type="nucleotide sequence ID" value="NZ_VNJK01000001.1"/>
</dbReference>
<evidence type="ECO:0000256" key="4">
    <source>
        <dbReference type="SAM" id="Coils"/>
    </source>
</evidence>
<dbReference type="AlphaFoldDB" id="A0A559J341"/>
<dbReference type="Proteomes" id="UP000318102">
    <property type="component" value="Unassembled WGS sequence"/>
</dbReference>
<evidence type="ECO:0000256" key="1">
    <source>
        <dbReference type="ARBA" id="ARBA00006930"/>
    </source>
</evidence>
<feature type="coiled-coil region" evidence="4">
    <location>
        <begin position="217"/>
        <end position="278"/>
    </location>
</feature>
<keyword evidence="6" id="KW-1185">Reference proteome</keyword>
<organism evidence="5 6">
    <name type="scientific">Paenibacillus agilis</name>
    <dbReference type="NCBI Taxonomy" id="3020863"/>
    <lineage>
        <taxon>Bacteria</taxon>
        <taxon>Bacillati</taxon>
        <taxon>Bacillota</taxon>
        <taxon>Bacilli</taxon>
        <taxon>Bacillales</taxon>
        <taxon>Paenibacillaceae</taxon>
        <taxon>Paenibacillus</taxon>
    </lineage>
</organism>
<dbReference type="EMBL" id="VNJK01000001">
    <property type="protein sequence ID" value="TVX94305.1"/>
    <property type="molecule type" value="Genomic_DNA"/>
</dbReference>
<protein>
    <recommendedName>
        <fullName evidence="3">Nuclease SbcCD subunit C</fullName>
    </recommendedName>
</protein>
<proteinExistence type="inferred from homology"/>
<dbReference type="GO" id="GO:0006302">
    <property type="term" value="P:double-strand break repair"/>
    <property type="evidence" value="ECO:0007669"/>
    <property type="project" value="InterPro"/>
</dbReference>
<evidence type="ECO:0000256" key="3">
    <source>
        <dbReference type="ARBA" id="ARBA00013368"/>
    </source>
</evidence>
<evidence type="ECO:0000313" key="5">
    <source>
        <dbReference type="EMBL" id="TVX94305.1"/>
    </source>
</evidence>